<dbReference type="PROSITE" id="PS51843">
    <property type="entry name" value="NR_LBD"/>
    <property type="match status" value="1"/>
</dbReference>
<proteinExistence type="inferred from homology"/>
<dbReference type="InterPro" id="IPR036397">
    <property type="entry name" value="RNaseH_sf"/>
</dbReference>
<comment type="caution">
    <text evidence="11">The sequence shown here is derived from an EMBL/GenBank/DDBJ whole genome shotgun (WGS) entry which is preliminary data.</text>
</comment>
<name>A0ABN9LKW5_9NEOB</name>
<evidence type="ECO:0000256" key="1">
    <source>
        <dbReference type="ARBA" id="ARBA00004123"/>
    </source>
</evidence>
<dbReference type="PANTHER" id="PTHR24081">
    <property type="entry name" value="NUCLEAR RECEPTOR SUBFAMILY 0 GROUP B"/>
    <property type="match status" value="1"/>
</dbReference>
<dbReference type="Gene3D" id="1.10.565.10">
    <property type="entry name" value="Retinoid X Receptor"/>
    <property type="match status" value="1"/>
</dbReference>
<dbReference type="Gene3D" id="3.30.420.10">
    <property type="entry name" value="Ribonuclease H-like superfamily/Ribonuclease H"/>
    <property type="match status" value="2"/>
</dbReference>
<dbReference type="SMART" id="SM00430">
    <property type="entry name" value="HOLI"/>
    <property type="match status" value="1"/>
</dbReference>
<dbReference type="Pfam" id="PF17921">
    <property type="entry name" value="Integrase_H2C2"/>
    <property type="match status" value="1"/>
</dbReference>
<evidence type="ECO:0000256" key="9">
    <source>
        <dbReference type="ARBA" id="ARBA00023242"/>
    </source>
</evidence>
<dbReference type="SUPFAM" id="SSF56672">
    <property type="entry name" value="DNA/RNA polymerases"/>
    <property type="match status" value="1"/>
</dbReference>
<sequence>MLWGCVANAGTGNLVKVEGRMDSSQYQQILDNNVHESVTKLKLRRGWIFQQGNDPKHRSKYTQAFMQRNNYTVLEWPSQSPDLDIIEHLWDHLKRAVHARRPSNLTEVELFCKEEWSKIPSSRIQELIKSYRKRLEAVMQTSVRTKLVKLQAYINLGPKRYSELTYADLGAAGNFISLNVVNKYHIPVKDLANPQLISLVEGRNYPLSPDEIRAMSDYIQENLSKGFIRESTSPPGAGFFFVKKKKDGSLHPCIDYRGLSDITIKNKYPLLLIPELFDRQFSTSECNYSIGDRELLAFKLALKEWRYLLEELYILLSSTLTKRIFHTFSLLKGLIPDRPGGPCFFFARFDFGFRPGIKNSKADALVEDTEEEHSHIIDPSRIITVAPLRLSNPPPGKTFVAEADRIKILRWGHSSKFAGHAGVKKTMVLISHYYWWPSLRQDVKDFTASCPSCAKNKHFCNIHQDDWVSLLPWAEFAYNNHSSESSAKSPFFIVSSQQPNMPIPIPLVSGVPAANAMSMEFSQIWKETKSSLEKASYKMKKHADKSAWTLLNFVRGFGPEERSWEPQENIHAPRILGNFLASLKKEGPMACRSERPGTCQCKRDPVNSILFQMLNSGSPVKTNHHQHICNPNRGCPCDGNRRKASDVLLKTVTFIRNLPSFYQLLRDDQILLVKKCWAPLFVLGLAQERVNFEWEELSMPSLLKKILLNQSSNAADITLTSEAGVAFREVQRLQMFLHKLWSLDICTKEYAYLKGMVLFNPGIRGMRFPQYVQTLQLEAQQTLMEFTSTMQNTSHVRFTRMLEALDILKAIDSEMITELFFRPISGEINLEDLLLETLFFN</sequence>
<dbReference type="Gene3D" id="3.10.10.10">
    <property type="entry name" value="HIV Type 1 Reverse Transcriptase, subunit A, domain 1"/>
    <property type="match status" value="1"/>
</dbReference>
<comment type="subcellular location">
    <subcellularLocation>
        <location evidence="2">Cytoplasm</location>
    </subcellularLocation>
    <subcellularLocation>
        <location evidence="1">Nucleus</location>
    </subcellularLocation>
</comment>
<keyword evidence="8" id="KW-0675">Receptor</keyword>
<dbReference type="Pfam" id="PF13358">
    <property type="entry name" value="DDE_3"/>
    <property type="match status" value="1"/>
</dbReference>
<keyword evidence="4" id="KW-0963">Cytoplasm</keyword>
<dbReference type="InterPro" id="IPR033544">
    <property type="entry name" value="NR0B1/2"/>
</dbReference>
<evidence type="ECO:0000313" key="11">
    <source>
        <dbReference type="EMBL" id="CAJ0944412.1"/>
    </source>
</evidence>
<evidence type="ECO:0000313" key="12">
    <source>
        <dbReference type="Proteomes" id="UP001176940"/>
    </source>
</evidence>
<evidence type="ECO:0000256" key="5">
    <source>
        <dbReference type="ARBA" id="ARBA00022491"/>
    </source>
</evidence>
<evidence type="ECO:0000259" key="10">
    <source>
        <dbReference type="PROSITE" id="PS51843"/>
    </source>
</evidence>
<evidence type="ECO:0000256" key="3">
    <source>
        <dbReference type="ARBA" id="ARBA00006647"/>
    </source>
</evidence>
<dbReference type="InterPro" id="IPR000536">
    <property type="entry name" value="Nucl_hrmn_rcpt_lig-bd"/>
</dbReference>
<keyword evidence="12" id="KW-1185">Reference proteome</keyword>
<dbReference type="InterPro" id="IPR043502">
    <property type="entry name" value="DNA/RNA_pol_sf"/>
</dbReference>
<organism evidence="11 12">
    <name type="scientific">Ranitomeya imitator</name>
    <name type="common">mimic poison frog</name>
    <dbReference type="NCBI Taxonomy" id="111125"/>
    <lineage>
        <taxon>Eukaryota</taxon>
        <taxon>Metazoa</taxon>
        <taxon>Chordata</taxon>
        <taxon>Craniata</taxon>
        <taxon>Vertebrata</taxon>
        <taxon>Euteleostomi</taxon>
        <taxon>Amphibia</taxon>
        <taxon>Batrachia</taxon>
        <taxon>Anura</taxon>
        <taxon>Neobatrachia</taxon>
        <taxon>Hyloidea</taxon>
        <taxon>Dendrobatidae</taxon>
        <taxon>Dendrobatinae</taxon>
        <taxon>Ranitomeya</taxon>
    </lineage>
</organism>
<dbReference type="InterPro" id="IPR038717">
    <property type="entry name" value="Tc1-like_DDE_dom"/>
</dbReference>
<dbReference type="InterPro" id="IPR001723">
    <property type="entry name" value="Nuclear_hrmn_rcpt"/>
</dbReference>
<dbReference type="SUPFAM" id="SSF48508">
    <property type="entry name" value="Nuclear receptor ligand-binding domain"/>
    <property type="match status" value="1"/>
</dbReference>
<dbReference type="InterPro" id="IPR041588">
    <property type="entry name" value="Integrase_H2C2"/>
</dbReference>
<evidence type="ECO:0000256" key="8">
    <source>
        <dbReference type="ARBA" id="ARBA00023170"/>
    </source>
</evidence>
<reference evidence="11" key="1">
    <citation type="submission" date="2023-07" db="EMBL/GenBank/DDBJ databases">
        <authorList>
            <person name="Stuckert A."/>
        </authorList>
    </citation>
    <scope>NUCLEOTIDE SEQUENCE</scope>
</reference>
<keyword evidence="7" id="KW-0804">Transcription</keyword>
<dbReference type="Gene3D" id="1.10.340.70">
    <property type="match status" value="1"/>
</dbReference>
<dbReference type="PRINTS" id="PR00398">
    <property type="entry name" value="STRDHORMONER"/>
</dbReference>
<dbReference type="PANTHER" id="PTHR24081:SF11">
    <property type="entry name" value="NR LBD DOMAIN-CONTAINING PROTEIN"/>
    <property type="match status" value="1"/>
</dbReference>
<feature type="domain" description="NR LBD" evidence="10">
    <location>
        <begin position="605"/>
        <end position="841"/>
    </location>
</feature>
<dbReference type="Pfam" id="PF00104">
    <property type="entry name" value="Hormone_recep"/>
    <property type="match status" value="1"/>
</dbReference>
<dbReference type="Proteomes" id="UP001176940">
    <property type="component" value="Unassembled WGS sequence"/>
</dbReference>
<evidence type="ECO:0000256" key="7">
    <source>
        <dbReference type="ARBA" id="ARBA00023163"/>
    </source>
</evidence>
<protein>
    <recommendedName>
        <fullName evidence="10">NR LBD domain-containing protein</fullName>
    </recommendedName>
</protein>
<accession>A0ABN9LKW5</accession>
<keyword evidence="5" id="KW-0678">Repressor</keyword>
<gene>
    <name evidence="11" type="ORF">RIMI_LOCUS10412644</name>
</gene>
<comment type="similarity">
    <text evidence="3">Belongs to the nuclear hormone receptor family. NR0 subfamily.</text>
</comment>
<keyword evidence="9" id="KW-0539">Nucleus</keyword>
<evidence type="ECO:0000256" key="2">
    <source>
        <dbReference type="ARBA" id="ARBA00004496"/>
    </source>
</evidence>
<dbReference type="InterPro" id="IPR035500">
    <property type="entry name" value="NHR-like_dom_sf"/>
</dbReference>
<evidence type="ECO:0000256" key="4">
    <source>
        <dbReference type="ARBA" id="ARBA00022490"/>
    </source>
</evidence>
<keyword evidence="6" id="KW-0805">Transcription regulation</keyword>
<evidence type="ECO:0000256" key="6">
    <source>
        <dbReference type="ARBA" id="ARBA00023015"/>
    </source>
</evidence>
<dbReference type="EMBL" id="CAUEEQ010022463">
    <property type="protein sequence ID" value="CAJ0944412.1"/>
    <property type="molecule type" value="Genomic_DNA"/>
</dbReference>